<keyword evidence="2" id="KW-1185">Reference proteome</keyword>
<gene>
    <name evidence="1" type="ORF">M9H77_12408</name>
</gene>
<dbReference type="EMBL" id="CM044703">
    <property type="protein sequence ID" value="KAI5672044.1"/>
    <property type="molecule type" value="Genomic_DNA"/>
</dbReference>
<evidence type="ECO:0000313" key="1">
    <source>
        <dbReference type="EMBL" id="KAI5672044.1"/>
    </source>
</evidence>
<protein>
    <submittedName>
        <fullName evidence="1">Uncharacterized protein</fullName>
    </submittedName>
</protein>
<dbReference type="Proteomes" id="UP001060085">
    <property type="component" value="Linkage Group LG03"/>
</dbReference>
<reference evidence="2" key="1">
    <citation type="journal article" date="2023" name="Nat. Plants">
        <title>Single-cell RNA sequencing provides a high-resolution roadmap for understanding the multicellular compartmentation of specialized metabolism.</title>
        <authorList>
            <person name="Sun S."/>
            <person name="Shen X."/>
            <person name="Li Y."/>
            <person name="Li Y."/>
            <person name="Wang S."/>
            <person name="Li R."/>
            <person name="Zhang H."/>
            <person name="Shen G."/>
            <person name="Guo B."/>
            <person name="Wei J."/>
            <person name="Xu J."/>
            <person name="St-Pierre B."/>
            <person name="Chen S."/>
            <person name="Sun C."/>
        </authorList>
    </citation>
    <scope>NUCLEOTIDE SEQUENCE [LARGE SCALE GENOMIC DNA]</scope>
</reference>
<proteinExistence type="predicted"/>
<organism evidence="1 2">
    <name type="scientific">Catharanthus roseus</name>
    <name type="common">Madagascar periwinkle</name>
    <name type="synonym">Vinca rosea</name>
    <dbReference type="NCBI Taxonomy" id="4058"/>
    <lineage>
        <taxon>Eukaryota</taxon>
        <taxon>Viridiplantae</taxon>
        <taxon>Streptophyta</taxon>
        <taxon>Embryophyta</taxon>
        <taxon>Tracheophyta</taxon>
        <taxon>Spermatophyta</taxon>
        <taxon>Magnoliopsida</taxon>
        <taxon>eudicotyledons</taxon>
        <taxon>Gunneridae</taxon>
        <taxon>Pentapetalae</taxon>
        <taxon>asterids</taxon>
        <taxon>lamiids</taxon>
        <taxon>Gentianales</taxon>
        <taxon>Apocynaceae</taxon>
        <taxon>Rauvolfioideae</taxon>
        <taxon>Vinceae</taxon>
        <taxon>Catharanthinae</taxon>
        <taxon>Catharanthus</taxon>
    </lineage>
</organism>
<name>A0ACC0BHB4_CATRO</name>
<accession>A0ACC0BHB4</accession>
<sequence>MLNGKYEERHKYKLCYRQFSCGRELRGHRKSHLATLPLPPPKKPQKQQSCGGGCNSTEIGKVKLSQLGNHLGEDLKGKCLWVKLMMNWNCRTKRKKMVLKPNSTHESLVSSFLGGGGEKMVATEVVVAEEW</sequence>
<comment type="caution">
    <text evidence="1">The sequence shown here is derived from an EMBL/GenBank/DDBJ whole genome shotgun (WGS) entry which is preliminary data.</text>
</comment>
<evidence type="ECO:0000313" key="2">
    <source>
        <dbReference type="Proteomes" id="UP001060085"/>
    </source>
</evidence>